<feature type="modified residue" description="4-aspartylphosphate" evidence="6">
    <location>
        <position position="422"/>
    </location>
</feature>
<dbReference type="Pfam" id="PF00486">
    <property type="entry name" value="Trans_reg_C"/>
    <property type="match status" value="1"/>
</dbReference>
<dbReference type="SUPFAM" id="SSF55073">
    <property type="entry name" value="Nucleotide cyclase"/>
    <property type="match status" value="1"/>
</dbReference>
<evidence type="ECO:0000313" key="12">
    <source>
        <dbReference type="Proteomes" id="UP001050975"/>
    </source>
</evidence>
<dbReference type="FunFam" id="3.40.50.2300:FF:000002">
    <property type="entry name" value="DNA-binding response regulator PhoP"/>
    <property type="match status" value="1"/>
</dbReference>
<dbReference type="Pfam" id="PF00990">
    <property type="entry name" value="GGDEF"/>
    <property type="match status" value="1"/>
</dbReference>
<evidence type="ECO:0000256" key="6">
    <source>
        <dbReference type="PROSITE-ProRule" id="PRU00169"/>
    </source>
</evidence>
<dbReference type="InterPro" id="IPR036388">
    <property type="entry name" value="WH-like_DNA-bd_sf"/>
</dbReference>
<dbReference type="SUPFAM" id="SSF46894">
    <property type="entry name" value="C-terminal effector domain of the bipartite response regulators"/>
    <property type="match status" value="1"/>
</dbReference>
<dbReference type="Proteomes" id="UP001050975">
    <property type="component" value="Unassembled WGS sequence"/>
</dbReference>
<dbReference type="InterPro" id="IPR043128">
    <property type="entry name" value="Rev_trsase/Diguanyl_cyclase"/>
</dbReference>
<evidence type="ECO:0000313" key="11">
    <source>
        <dbReference type="EMBL" id="GET39761.1"/>
    </source>
</evidence>
<dbReference type="GO" id="GO:0000156">
    <property type="term" value="F:phosphorelay response regulator activity"/>
    <property type="evidence" value="ECO:0007669"/>
    <property type="project" value="TreeGrafter"/>
</dbReference>
<dbReference type="GO" id="GO:0006355">
    <property type="term" value="P:regulation of DNA-templated transcription"/>
    <property type="evidence" value="ECO:0007669"/>
    <property type="project" value="InterPro"/>
</dbReference>
<evidence type="ECO:0000256" key="2">
    <source>
        <dbReference type="ARBA" id="ARBA00023012"/>
    </source>
</evidence>
<dbReference type="SMART" id="SM00267">
    <property type="entry name" value="GGDEF"/>
    <property type="match status" value="1"/>
</dbReference>
<dbReference type="AlphaFoldDB" id="A0AAV3XGB1"/>
<dbReference type="GO" id="GO:0000976">
    <property type="term" value="F:transcription cis-regulatory region binding"/>
    <property type="evidence" value="ECO:0007669"/>
    <property type="project" value="TreeGrafter"/>
</dbReference>
<dbReference type="SMART" id="SM00448">
    <property type="entry name" value="REC"/>
    <property type="match status" value="3"/>
</dbReference>
<dbReference type="PROSITE" id="PS51755">
    <property type="entry name" value="OMPR_PHOB"/>
    <property type="match status" value="1"/>
</dbReference>
<evidence type="ECO:0000259" key="9">
    <source>
        <dbReference type="PROSITE" id="PS50887"/>
    </source>
</evidence>
<evidence type="ECO:0000256" key="4">
    <source>
        <dbReference type="ARBA" id="ARBA00023125"/>
    </source>
</evidence>
<dbReference type="SMART" id="SM00862">
    <property type="entry name" value="Trans_reg_C"/>
    <property type="match status" value="1"/>
</dbReference>
<dbReference type="InterPro" id="IPR001867">
    <property type="entry name" value="OmpR/PhoB-type_DNA-bd"/>
</dbReference>
<proteinExistence type="predicted"/>
<dbReference type="PANTHER" id="PTHR48111:SF15">
    <property type="entry name" value="OMPR SUBFAMILY"/>
    <property type="match status" value="1"/>
</dbReference>
<feature type="domain" description="Response regulatory" evidence="8">
    <location>
        <begin position="498"/>
        <end position="614"/>
    </location>
</feature>
<dbReference type="NCBIfam" id="TIGR00254">
    <property type="entry name" value="GGDEF"/>
    <property type="match status" value="1"/>
</dbReference>
<dbReference type="Gene3D" id="3.30.70.270">
    <property type="match status" value="1"/>
</dbReference>
<dbReference type="CDD" id="cd01949">
    <property type="entry name" value="GGDEF"/>
    <property type="match status" value="1"/>
</dbReference>
<organism evidence="11 12">
    <name type="scientific">Microseira wollei NIES-4236</name>
    <dbReference type="NCBI Taxonomy" id="2530354"/>
    <lineage>
        <taxon>Bacteria</taxon>
        <taxon>Bacillati</taxon>
        <taxon>Cyanobacteriota</taxon>
        <taxon>Cyanophyceae</taxon>
        <taxon>Oscillatoriophycideae</taxon>
        <taxon>Aerosakkonematales</taxon>
        <taxon>Aerosakkonemataceae</taxon>
        <taxon>Microseira</taxon>
    </lineage>
</organism>
<dbReference type="Pfam" id="PF00072">
    <property type="entry name" value="Response_reg"/>
    <property type="match status" value="2"/>
</dbReference>
<dbReference type="SUPFAM" id="SSF52172">
    <property type="entry name" value="CheY-like"/>
    <property type="match status" value="3"/>
</dbReference>
<dbReference type="Gene3D" id="3.40.50.2300">
    <property type="match status" value="3"/>
</dbReference>
<feature type="modified residue" description="4-aspartylphosphate" evidence="6">
    <location>
        <position position="547"/>
    </location>
</feature>
<dbReference type="InterPro" id="IPR001789">
    <property type="entry name" value="Sig_transdc_resp-reg_receiver"/>
</dbReference>
<keyword evidence="3" id="KW-0805">Transcription regulation</keyword>
<keyword evidence="1 6" id="KW-0597">Phosphoprotein</keyword>
<dbReference type="GO" id="GO:0032993">
    <property type="term" value="C:protein-DNA complex"/>
    <property type="evidence" value="ECO:0007669"/>
    <property type="project" value="TreeGrafter"/>
</dbReference>
<sequence>MKILLIEDDRLIAEQLAKNLTEQHYIVEVAKDGQAGWDLVEFSSYDAILLDVMLPKLDGISFCRRLRSQGNLTPVILLTAQDASTNKVMGLDAGADDYIVKPFDFQELLARIRALLRRGGSSLPPLLEWNKLRLNPSTCEVSWDARSLHLTPKEYGLLEVFLRNPQRIFSCGALIEQLWSFEEPPSDDTVRSHLKGLRMKLRAAGVPEDPIETVYGIGYRLKSVDTASGVATVDGKKSTSQNANANVAAQTAAGVGKIWQQVKDTIADRVTTIAQATTLLQNDQLTEEARSLAEQEAHKLAGSLGMFGSDEGSRLAKEIEANFKADLHLAAEQKQYLTQLVQALDRELQRLNREQLPALPSANESADPYPLLLVVDLDRSLTEQLAIEATSWGIRVHSTDGYTPVELREYILSSPPDLVLLDLTNRDLHEASQGLLTQLNALTPPVPTIAIAERDNLIDRVKIARLGVRRILHEPLSPVQVLECATQLLQYARTDEARVMAVDDDRNILTALQTLLKPWGIKVYTLDNPLRFLDVLKTTAPELLILDIEMPQISGIELCKVVRNDPNWSGLSILFLTAHTDGDIRRQVFAAGADDYVSKPIVAAELVTRILNRIERSRLLRSLSETDPLTGLPNRRKSTASLLRWQQECQVTDQPLCFAIIKPNNLKQINHQFGHATGDRVLSQLAEILRRSFHSQDVIGRWGGTEFVIGMSGIAKSDAKRRLSELLKHLRQREFTTVDGTPLRVSFSCGIVQYPKDGADLLSLYQAASQQLKIKN</sequence>
<feature type="DNA-binding region" description="OmpR/PhoB-type" evidence="7">
    <location>
        <begin position="124"/>
        <end position="223"/>
    </location>
</feature>
<dbReference type="PANTHER" id="PTHR48111">
    <property type="entry name" value="REGULATOR OF RPOS"/>
    <property type="match status" value="1"/>
</dbReference>
<gene>
    <name evidence="11" type="ORF">MiSe_45330</name>
</gene>
<feature type="domain" description="OmpR/PhoB-type" evidence="10">
    <location>
        <begin position="124"/>
        <end position="223"/>
    </location>
</feature>
<dbReference type="InterPro" id="IPR016032">
    <property type="entry name" value="Sig_transdc_resp-reg_C-effctor"/>
</dbReference>
<comment type="caution">
    <text evidence="11">The sequence shown here is derived from an EMBL/GenBank/DDBJ whole genome shotgun (WGS) entry which is preliminary data.</text>
</comment>
<dbReference type="PROSITE" id="PS50887">
    <property type="entry name" value="GGDEF"/>
    <property type="match status" value="1"/>
</dbReference>
<reference evidence="11" key="1">
    <citation type="submission" date="2019-10" db="EMBL/GenBank/DDBJ databases">
        <title>Draft genome sequece of Microseira wollei NIES-4236.</title>
        <authorList>
            <person name="Yamaguchi H."/>
            <person name="Suzuki S."/>
            <person name="Kawachi M."/>
        </authorList>
    </citation>
    <scope>NUCLEOTIDE SEQUENCE</scope>
    <source>
        <strain evidence="11">NIES-4236</strain>
    </source>
</reference>
<dbReference type="InterPro" id="IPR036641">
    <property type="entry name" value="HPT_dom_sf"/>
</dbReference>
<dbReference type="SUPFAM" id="SSF47226">
    <property type="entry name" value="Histidine-containing phosphotransfer domain, HPT domain"/>
    <property type="match status" value="1"/>
</dbReference>
<keyword evidence="5" id="KW-0804">Transcription</keyword>
<evidence type="ECO:0000259" key="8">
    <source>
        <dbReference type="PROSITE" id="PS50110"/>
    </source>
</evidence>
<dbReference type="InterPro" id="IPR029787">
    <property type="entry name" value="Nucleotide_cyclase"/>
</dbReference>
<dbReference type="RefSeq" id="WP_226585292.1">
    <property type="nucleotide sequence ID" value="NZ_BLAY01000073.1"/>
</dbReference>
<feature type="domain" description="Response regulatory" evidence="8">
    <location>
        <begin position="2"/>
        <end position="116"/>
    </location>
</feature>
<dbReference type="EMBL" id="BLAY01000073">
    <property type="protein sequence ID" value="GET39761.1"/>
    <property type="molecule type" value="Genomic_DNA"/>
</dbReference>
<dbReference type="CDD" id="cd00088">
    <property type="entry name" value="HPT"/>
    <property type="match status" value="1"/>
</dbReference>
<name>A0AAV3XGB1_9CYAN</name>
<keyword evidence="4 7" id="KW-0238">DNA-binding</keyword>
<dbReference type="PROSITE" id="PS50110">
    <property type="entry name" value="RESPONSE_REGULATORY"/>
    <property type="match status" value="3"/>
</dbReference>
<dbReference type="Gene3D" id="6.10.250.690">
    <property type="match status" value="1"/>
</dbReference>
<evidence type="ECO:0000256" key="5">
    <source>
        <dbReference type="ARBA" id="ARBA00023163"/>
    </source>
</evidence>
<feature type="domain" description="Response regulatory" evidence="8">
    <location>
        <begin position="371"/>
        <end position="489"/>
    </location>
</feature>
<dbReference type="InterPro" id="IPR011006">
    <property type="entry name" value="CheY-like_superfamily"/>
</dbReference>
<keyword evidence="2" id="KW-0902">Two-component regulatory system</keyword>
<dbReference type="Pfam" id="PF01627">
    <property type="entry name" value="Hpt"/>
    <property type="match status" value="1"/>
</dbReference>
<evidence type="ECO:0000256" key="3">
    <source>
        <dbReference type="ARBA" id="ARBA00023015"/>
    </source>
</evidence>
<dbReference type="InterPro" id="IPR039420">
    <property type="entry name" value="WalR-like"/>
</dbReference>
<feature type="domain" description="GGDEF" evidence="9">
    <location>
        <begin position="654"/>
        <end position="776"/>
    </location>
</feature>
<dbReference type="CDD" id="cd19935">
    <property type="entry name" value="REC_OmpR_CusR-like"/>
    <property type="match status" value="1"/>
</dbReference>
<feature type="modified residue" description="4-aspartylphosphate" evidence="6">
    <location>
        <position position="51"/>
    </location>
</feature>
<evidence type="ECO:0000256" key="7">
    <source>
        <dbReference type="PROSITE-ProRule" id="PRU01091"/>
    </source>
</evidence>
<accession>A0AAV3XGB1</accession>
<dbReference type="InterPro" id="IPR008207">
    <property type="entry name" value="Sig_transdc_His_kin_Hpt_dom"/>
</dbReference>
<keyword evidence="12" id="KW-1185">Reference proteome</keyword>
<dbReference type="GO" id="GO:0005829">
    <property type="term" value="C:cytosol"/>
    <property type="evidence" value="ECO:0007669"/>
    <property type="project" value="TreeGrafter"/>
</dbReference>
<dbReference type="CDD" id="cd00156">
    <property type="entry name" value="REC"/>
    <property type="match status" value="2"/>
</dbReference>
<protein>
    <submittedName>
        <fullName evidence="11">Multi-component transcriptional regulator</fullName>
    </submittedName>
</protein>
<dbReference type="InterPro" id="IPR000160">
    <property type="entry name" value="GGDEF_dom"/>
</dbReference>
<dbReference type="Gene3D" id="1.10.10.10">
    <property type="entry name" value="Winged helix-like DNA-binding domain superfamily/Winged helix DNA-binding domain"/>
    <property type="match status" value="1"/>
</dbReference>
<evidence type="ECO:0000259" key="10">
    <source>
        <dbReference type="PROSITE" id="PS51755"/>
    </source>
</evidence>
<dbReference type="CDD" id="cd00383">
    <property type="entry name" value="trans_reg_C"/>
    <property type="match status" value="1"/>
</dbReference>
<evidence type="ECO:0000256" key="1">
    <source>
        <dbReference type="ARBA" id="ARBA00022553"/>
    </source>
</evidence>